<dbReference type="Proteomes" id="UP000018466">
    <property type="component" value="Unassembled WGS sequence"/>
</dbReference>
<dbReference type="Pfam" id="PF14559">
    <property type="entry name" value="TPR_19"/>
    <property type="match status" value="1"/>
</dbReference>
<evidence type="ECO:0000313" key="8">
    <source>
        <dbReference type="Proteomes" id="UP000018466"/>
    </source>
</evidence>
<proteinExistence type="predicted"/>
<keyword evidence="6" id="KW-0812">Transmembrane</keyword>
<evidence type="ECO:0000256" key="5">
    <source>
        <dbReference type="SAM" id="MobiDB-lite"/>
    </source>
</evidence>
<protein>
    <recommendedName>
        <fullName evidence="9">Tetratricopeptide repeat protein</fullName>
    </recommendedName>
</protein>
<gene>
    <name evidence="7" type="ORF">HMPREF9623_00604</name>
</gene>
<dbReference type="PANTHER" id="PTHR45586">
    <property type="entry name" value="TPR REPEAT-CONTAINING PROTEIN PA4667"/>
    <property type="match status" value="1"/>
</dbReference>
<dbReference type="SUPFAM" id="SSF48452">
    <property type="entry name" value="TPR-like"/>
    <property type="match status" value="1"/>
</dbReference>
<evidence type="ECO:0000256" key="2">
    <source>
        <dbReference type="ARBA" id="ARBA00022803"/>
    </source>
</evidence>
<dbReference type="AlphaFoldDB" id="A0AA36Y548"/>
<feature type="region of interest" description="Disordered" evidence="5">
    <location>
        <begin position="177"/>
        <end position="209"/>
    </location>
</feature>
<accession>A0AA36Y548</accession>
<dbReference type="RefSeq" id="WP_009532437.1">
    <property type="nucleotide sequence ID" value="NZ_CAJPPX010000019.1"/>
</dbReference>
<dbReference type="Pfam" id="PF13432">
    <property type="entry name" value="TPR_16"/>
    <property type="match status" value="1"/>
</dbReference>
<dbReference type="Pfam" id="PF13174">
    <property type="entry name" value="TPR_6"/>
    <property type="match status" value="1"/>
</dbReference>
<evidence type="ECO:0000256" key="6">
    <source>
        <dbReference type="SAM" id="Phobius"/>
    </source>
</evidence>
<keyword evidence="8" id="KW-1185">Reference proteome</keyword>
<dbReference type="InterPro" id="IPR019734">
    <property type="entry name" value="TPR_rpt"/>
</dbReference>
<keyword evidence="4" id="KW-0175">Coiled coil</keyword>
<feature type="repeat" description="TPR" evidence="3">
    <location>
        <begin position="368"/>
        <end position="401"/>
    </location>
</feature>
<evidence type="ECO:0008006" key="9">
    <source>
        <dbReference type="Google" id="ProtNLM"/>
    </source>
</evidence>
<reference evidence="7 8" key="1">
    <citation type="submission" date="2011-10" db="EMBL/GenBank/DDBJ databases">
        <title>The Genome Sequence of Lachnospiraceae bacterium ACC2.</title>
        <authorList>
            <consortium name="The Broad Institute Genome Sequencing Platform"/>
            <person name="Earl A."/>
            <person name="Ward D."/>
            <person name="Feldgarden M."/>
            <person name="Gevers D."/>
            <person name="Sizova M."/>
            <person name="Hazen A."/>
            <person name="Epstein S."/>
            <person name="Young S.K."/>
            <person name="Zeng Q."/>
            <person name="Gargeya S."/>
            <person name="Fitzgerald M."/>
            <person name="Haas B."/>
            <person name="Abouelleil A."/>
            <person name="Alvarado L."/>
            <person name="Arachchi H.M."/>
            <person name="Berlin A."/>
            <person name="Brown A."/>
            <person name="Chapman S.B."/>
            <person name="Chen Z."/>
            <person name="Dunbar C."/>
            <person name="Freedman E."/>
            <person name="Gearin G."/>
            <person name="Goldberg J."/>
            <person name="Griggs A."/>
            <person name="Gujja S."/>
            <person name="Heiman D."/>
            <person name="Howarth C."/>
            <person name="Larson L."/>
            <person name="Lui A."/>
            <person name="MacDonald P.J.P."/>
            <person name="Montmayeur A."/>
            <person name="Murphy C."/>
            <person name="Neiman D."/>
            <person name="Pearson M."/>
            <person name="Priest M."/>
            <person name="Roberts A."/>
            <person name="Saif S."/>
            <person name="Shea T."/>
            <person name="Shenoy N."/>
            <person name="Sisk P."/>
            <person name="Stolte C."/>
            <person name="Sykes S."/>
            <person name="Wortman J."/>
            <person name="Nusbaum C."/>
            <person name="Birren B."/>
        </authorList>
    </citation>
    <scope>NUCLEOTIDE SEQUENCE [LARGE SCALE GENOMIC DNA]</scope>
    <source>
        <strain evidence="7 8">ACC2</strain>
    </source>
</reference>
<dbReference type="PANTHER" id="PTHR45586:SF1">
    <property type="entry name" value="LIPOPOLYSACCHARIDE ASSEMBLY PROTEIN B"/>
    <property type="match status" value="1"/>
</dbReference>
<dbReference type="InterPro" id="IPR051012">
    <property type="entry name" value="CellSynth/LPSAsmb/PSIAsmb"/>
</dbReference>
<dbReference type="PROSITE" id="PS50005">
    <property type="entry name" value="TPR"/>
    <property type="match status" value="1"/>
</dbReference>
<comment type="caution">
    <text evidence="7">The sequence shown here is derived from an EMBL/GenBank/DDBJ whole genome shotgun (WGS) entry which is preliminary data.</text>
</comment>
<dbReference type="Gene3D" id="1.25.40.10">
    <property type="entry name" value="Tetratricopeptide repeat domain"/>
    <property type="match status" value="2"/>
</dbReference>
<feature type="coiled-coil region" evidence="4">
    <location>
        <begin position="255"/>
        <end position="296"/>
    </location>
</feature>
<feature type="transmembrane region" description="Helical" evidence="6">
    <location>
        <begin position="228"/>
        <end position="247"/>
    </location>
</feature>
<keyword evidence="2 3" id="KW-0802">TPR repeat</keyword>
<dbReference type="SMART" id="SM00028">
    <property type="entry name" value="TPR"/>
    <property type="match status" value="5"/>
</dbReference>
<evidence type="ECO:0000313" key="7">
    <source>
        <dbReference type="EMBL" id="EHO17005.1"/>
    </source>
</evidence>
<keyword evidence="6" id="KW-0472">Membrane</keyword>
<feature type="compositionally biased region" description="Basic and acidic residues" evidence="5">
    <location>
        <begin position="179"/>
        <end position="208"/>
    </location>
</feature>
<evidence type="ECO:0000256" key="3">
    <source>
        <dbReference type="PROSITE-ProRule" id="PRU00339"/>
    </source>
</evidence>
<keyword evidence="6" id="KW-1133">Transmembrane helix</keyword>
<keyword evidence="1" id="KW-0677">Repeat</keyword>
<evidence type="ECO:0000256" key="1">
    <source>
        <dbReference type="ARBA" id="ARBA00022737"/>
    </source>
</evidence>
<dbReference type="GeneID" id="86940385"/>
<organism evidence="7 8">
    <name type="scientific">Stomatobaculum longum</name>
    <dbReference type="NCBI Taxonomy" id="796942"/>
    <lineage>
        <taxon>Bacteria</taxon>
        <taxon>Bacillati</taxon>
        <taxon>Bacillota</taxon>
        <taxon>Clostridia</taxon>
        <taxon>Lachnospirales</taxon>
        <taxon>Lachnospiraceae</taxon>
        <taxon>Stomatobaculum</taxon>
    </lineage>
</organism>
<dbReference type="InterPro" id="IPR011990">
    <property type="entry name" value="TPR-like_helical_dom_sf"/>
</dbReference>
<dbReference type="EMBL" id="AGEL01000006">
    <property type="protein sequence ID" value="EHO17005.1"/>
    <property type="molecule type" value="Genomic_DNA"/>
</dbReference>
<name>A0AA36Y548_9FIRM</name>
<evidence type="ECO:0000256" key="4">
    <source>
        <dbReference type="SAM" id="Coils"/>
    </source>
</evidence>
<sequence>MNVLERSVRAANSCYNRGLQLARQRDLSGAVPYLKRALELNKDLTDARNLLGLIFYEMGEVGDALVQWVISIDLRTENNRAVFYLDDVRRRGGQLASFSKMIERYNVALEAAKNGNYDTAIHQLAGIVAQHPNYVRAGLLLSLLYIEAGDYKRADHYLKLVRKTDRMNQTAVRYADAAEQEKRRIQKKQDKPREEIDNGSRTYSHREMSDDEVLIPSTYRESTGWQTGLNIAIGLLIGAAAVIFLYMPTKRAELNSSHNAELREMDRKLASANSALRDVEVNHSSAEEEKSALQSQVDMLTEGENSKLSQYQKLAGILNDFRNNDYAHAAELYATLDVSQLTDIDDGSGVSVQQIYQSVAGKMNSEGYLSLYSRAEVQFQAGNYRAAIDLYDKSLAINQNYEPALFRKAMAYKALGDTENANTFFAEVISRFPGTELARQAESEKTQ</sequence>